<comment type="caution">
    <text evidence="8">The sequence shown here is derived from an EMBL/GenBank/DDBJ whole genome shotgun (WGS) entry which is preliminary data.</text>
</comment>
<dbReference type="Proteomes" id="UP001596328">
    <property type="component" value="Unassembled WGS sequence"/>
</dbReference>
<dbReference type="InterPro" id="IPR002550">
    <property type="entry name" value="CNNM"/>
</dbReference>
<evidence type="ECO:0000313" key="9">
    <source>
        <dbReference type="Proteomes" id="UP001596328"/>
    </source>
</evidence>
<keyword evidence="5" id="KW-0472">Membrane</keyword>
<evidence type="ECO:0000256" key="5">
    <source>
        <dbReference type="SAM" id="Phobius"/>
    </source>
</evidence>
<dbReference type="AlphaFoldDB" id="A0ABD5RZL8"/>
<dbReference type="SMART" id="SM00116">
    <property type="entry name" value="CBS"/>
    <property type="match status" value="2"/>
</dbReference>
<evidence type="ECO:0000256" key="4">
    <source>
        <dbReference type="SAM" id="MobiDB-lite"/>
    </source>
</evidence>
<comment type="subcellular location">
    <subcellularLocation>
        <location evidence="1">Cell membrane</location>
        <topology evidence="1">Multi-pass membrane protein</topology>
    </subcellularLocation>
</comment>
<name>A0ABD5RZL8_9EURY</name>
<dbReference type="Gene3D" id="3.10.580.10">
    <property type="entry name" value="CBS-domain"/>
    <property type="match status" value="1"/>
</dbReference>
<dbReference type="EMBL" id="JBHSWU010000303">
    <property type="protein sequence ID" value="MFC6724859.1"/>
    <property type="molecule type" value="Genomic_DNA"/>
</dbReference>
<dbReference type="Pfam" id="PF00571">
    <property type="entry name" value="CBS"/>
    <property type="match status" value="2"/>
</dbReference>
<dbReference type="PROSITE" id="PS51371">
    <property type="entry name" value="CBS"/>
    <property type="match status" value="2"/>
</dbReference>
<feature type="domain" description="CBS" evidence="6">
    <location>
        <begin position="291"/>
        <end position="347"/>
    </location>
</feature>
<organism evidence="8 9">
    <name type="scientific">Halobium palmae</name>
    <dbReference type="NCBI Taxonomy" id="1776492"/>
    <lineage>
        <taxon>Archaea</taxon>
        <taxon>Methanobacteriati</taxon>
        <taxon>Methanobacteriota</taxon>
        <taxon>Stenosarchaea group</taxon>
        <taxon>Halobacteria</taxon>
        <taxon>Halobacteriales</taxon>
        <taxon>Haloferacaceae</taxon>
        <taxon>Halobium</taxon>
    </lineage>
</organism>
<dbReference type="InterPro" id="IPR051676">
    <property type="entry name" value="UPF0053_domain"/>
</dbReference>
<dbReference type="PANTHER" id="PTHR43099:SF5">
    <property type="entry name" value="HLYC_CORC FAMILY TRANSPORTER"/>
    <property type="match status" value="1"/>
</dbReference>
<feature type="region of interest" description="Disordered" evidence="4">
    <location>
        <begin position="344"/>
        <end position="365"/>
    </location>
</feature>
<feature type="transmembrane region" description="Helical" evidence="5">
    <location>
        <begin position="6"/>
        <end position="30"/>
    </location>
</feature>
<dbReference type="InterPro" id="IPR000644">
    <property type="entry name" value="CBS_dom"/>
</dbReference>
<evidence type="ECO:0000313" key="8">
    <source>
        <dbReference type="EMBL" id="MFC6724859.1"/>
    </source>
</evidence>
<evidence type="ECO:0000259" key="6">
    <source>
        <dbReference type="PROSITE" id="PS51371"/>
    </source>
</evidence>
<reference evidence="8 9" key="1">
    <citation type="journal article" date="2019" name="Int. J. Syst. Evol. Microbiol.">
        <title>The Global Catalogue of Microorganisms (GCM) 10K type strain sequencing project: providing services to taxonomists for standard genome sequencing and annotation.</title>
        <authorList>
            <consortium name="The Broad Institute Genomics Platform"/>
            <consortium name="The Broad Institute Genome Sequencing Center for Infectious Disease"/>
            <person name="Wu L."/>
            <person name="Ma J."/>
        </authorList>
    </citation>
    <scope>NUCLEOTIDE SEQUENCE [LARGE SCALE GENOMIC DNA]</scope>
    <source>
        <strain evidence="8 9">NBRC 111368</strain>
    </source>
</reference>
<dbReference type="InterPro" id="IPR046342">
    <property type="entry name" value="CBS_dom_sf"/>
</dbReference>
<gene>
    <name evidence="8" type="ORF">ACFQE1_10845</name>
</gene>
<dbReference type="SUPFAM" id="SSF54631">
    <property type="entry name" value="CBS-domain pair"/>
    <property type="match status" value="1"/>
</dbReference>
<keyword evidence="2" id="KW-1003">Cell membrane</keyword>
<keyword evidence="3" id="KW-0129">CBS domain</keyword>
<dbReference type="PANTHER" id="PTHR43099">
    <property type="entry name" value="UPF0053 PROTEIN YRKA"/>
    <property type="match status" value="1"/>
</dbReference>
<protein>
    <submittedName>
        <fullName evidence="8">CNNM domain-containing protein</fullName>
    </submittedName>
</protein>
<keyword evidence="5" id="KW-1133">Transmembrane helix</keyword>
<keyword evidence="5" id="KW-0812">Transmembrane</keyword>
<feature type="domain" description="CBS" evidence="6">
    <location>
        <begin position="225"/>
        <end position="286"/>
    </location>
</feature>
<accession>A0ABD5RZL8</accession>
<sequence>MNAAEIGIRLLAGVLLILANGFFVAIEFALTRARQFTEEEFLDGDSRLERAWEMTGDLELYLTTCQVGITASSIAVGIVAEPALAAIFEPLFAGTTLATIGAGALIAYLIINLIHLTHGEQTPTYLGVERSRTVCRYGAAPLYWFYVIISPLITLGDAVAKWTLRLFGVEMTGAWLEAEEDAIESRAQLRNRVSSLLERGEISGERHDEILGALEAGTIQVRDVMVDADDVVSLSTGDSVAENLERVSETPHTRYPLFGDDGETFEGIVYVPSVISRIEDLQAGDVAFADIAAAPMTVSPETTVSDAIDRFQAERQELALVLSDGEFVGLLTATDALEAVMGELEDPLDRGDAADRPGRGQPSLD</sequence>
<evidence type="ECO:0000259" key="7">
    <source>
        <dbReference type="PROSITE" id="PS51846"/>
    </source>
</evidence>
<dbReference type="GO" id="GO:0005886">
    <property type="term" value="C:plasma membrane"/>
    <property type="evidence" value="ECO:0007669"/>
    <property type="project" value="UniProtKB-SubCell"/>
</dbReference>
<proteinExistence type="predicted"/>
<feature type="domain" description="CNNM transmembrane" evidence="7">
    <location>
        <begin position="2"/>
        <end position="209"/>
    </location>
</feature>
<evidence type="ECO:0000256" key="2">
    <source>
        <dbReference type="ARBA" id="ARBA00022475"/>
    </source>
</evidence>
<dbReference type="Pfam" id="PF01595">
    <property type="entry name" value="CNNM"/>
    <property type="match status" value="1"/>
</dbReference>
<evidence type="ECO:0000256" key="3">
    <source>
        <dbReference type="PROSITE-ProRule" id="PRU00703"/>
    </source>
</evidence>
<feature type="compositionally biased region" description="Basic and acidic residues" evidence="4">
    <location>
        <begin position="347"/>
        <end position="358"/>
    </location>
</feature>
<dbReference type="PROSITE" id="PS51846">
    <property type="entry name" value="CNNM"/>
    <property type="match status" value="1"/>
</dbReference>
<feature type="transmembrane region" description="Helical" evidence="5">
    <location>
        <begin position="91"/>
        <end position="111"/>
    </location>
</feature>
<keyword evidence="9" id="KW-1185">Reference proteome</keyword>
<evidence type="ECO:0000256" key="1">
    <source>
        <dbReference type="ARBA" id="ARBA00004651"/>
    </source>
</evidence>